<evidence type="ECO:0000256" key="6">
    <source>
        <dbReference type="ARBA" id="ARBA00063165"/>
    </source>
</evidence>
<organism evidence="9 10">
    <name type="scientific">Ridgeia piscesae</name>
    <name type="common">Tubeworm</name>
    <dbReference type="NCBI Taxonomy" id="27915"/>
    <lineage>
        <taxon>Eukaryota</taxon>
        <taxon>Metazoa</taxon>
        <taxon>Spiralia</taxon>
        <taxon>Lophotrochozoa</taxon>
        <taxon>Annelida</taxon>
        <taxon>Polychaeta</taxon>
        <taxon>Sedentaria</taxon>
        <taxon>Canalipalpata</taxon>
        <taxon>Sabellida</taxon>
        <taxon>Siboglinidae</taxon>
        <taxon>Ridgeia</taxon>
    </lineage>
</organism>
<evidence type="ECO:0000256" key="3">
    <source>
        <dbReference type="ARBA" id="ARBA00022692"/>
    </source>
</evidence>
<reference evidence="9" key="1">
    <citation type="journal article" date="2023" name="Mol. Biol. Evol.">
        <title>Third-Generation Sequencing Reveals the Adaptive Role of the Epigenome in Three Deep-Sea Polychaetes.</title>
        <authorList>
            <person name="Perez M."/>
            <person name="Aroh O."/>
            <person name="Sun Y."/>
            <person name="Lan Y."/>
            <person name="Juniper S.K."/>
            <person name="Young C.R."/>
            <person name="Angers B."/>
            <person name="Qian P.Y."/>
        </authorList>
    </citation>
    <scope>NUCLEOTIDE SEQUENCE</scope>
    <source>
        <strain evidence="9">R07B-5</strain>
    </source>
</reference>
<dbReference type="InterPro" id="IPR007533">
    <property type="entry name" value="Cyt_c_oxidase_assmbl_CtaG"/>
</dbReference>
<evidence type="ECO:0000256" key="8">
    <source>
        <dbReference type="SAM" id="Phobius"/>
    </source>
</evidence>
<evidence type="ECO:0000256" key="1">
    <source>
        <dbReference type="ARBA" id="ARBA00004007"/>
    </source>
</evidence>
<dbReference type="Pfam" id="PF04442">
    <property type="entry name" value="CtaG_Cox11"/>
    <property type="match status" value="1"/>
</dbReference>
<evidence type="ECO:0000256" key="5">
    <source>
        <dbReference type="ARBA" id="ARBA00023136"/>
    </source>
</evidence>
<dbReference type="NCBIfam" id="NF003465">
    <property type="entry name" value="PRK05089.1"/>
    <property type="match status" value="1"/>
</dbReference>
<dbReference type="PANTHER" id="PTHR21320">
    <property type="entry name" value="CYTOCHROME C OXIDASE ASSEMBLY PROTEIN COX11-RELATED"/>
    <property type="match status" value="1"/>
</dbReference>
<comment type="subcellular location">
    <subcellularLocation>
        <location evidence="2">Mitochondrion inner membrane</location>
        <topology evidence="2">Single-pass membrane protein</topology>
        <orientation evidence="2">Intermembrane side</orientation>
    </subcellularLocation>
</comment>
<proteinExistence type="inferred from homology"/>
<keyword evidence="3 8" id="KW-0812">Transmembrane</keyword>
<evidence type="ECO:0000256" key="2">
    <source>
        <dbReference type="ARBA" id="ARBA00004243"/>
    </source>
</evidence>
<dbReference type="GO" id="GO:0005743">
    <property type="term" value="C:mitochondrial inner membrane"/>
    <property type="evidence" value="ECO:0007669"/>
    <property type="project" value="UniProtKB-SubCell"/>
</dbReference>
<dbReference type="Proteomes" id="UP001209878">
    <property type="component" value="Unassembled WGS sequence"/>
</dbReference>
<dbReference type="FunFam" id="2.60.370.10:FF:000001">
    <property type="entry name" value="COX11 cytochrome c oxidase assembly homolog"/>
    <property type="match status" value="1"/>
</dbReference>
<dbReference type="Gene3D" id="2.60.370.10">
    <property type="entry name" value="Ctag/Cox11"/>
    <property type="match status" value="1"/>
</dbReference>
<comment type="subunit">
    <text evidence="6">Interacts with CNNM4/ACDP4. Interacts with RANBP2.</text>
</comment>
<dbReference type="HAMAP" id="MF_00155">
    <property type="entry name" value="CtaG"/>
    <property type="match status" value="1"/>
</dbReference>
<keyword evidence="4 8" id="KW-1133">Transmembrane helix</keyword>
<dbReference type="GO" id="GO:0005507">
    <property type="term" value="F:copper ion binding"/>
    <property type="evidence" value="ECO:0007669"/>
    <property type="project" value="InterPro"/>
</dbReference>
<comment type="caution">
    <text evidence="9">The sequence shown here is derived from an EMBL/GenBank/DDBJ whole genome shotgun (WGS) entry which is preliminary data.</text>
</comment>
<keyword evidence="10" id="KW-1185">Reference proteome</keyword>
<dbReference type="PANTHER" id="PTHR21320:SF3">
    <property type="entry name" value="CYTOCHROME C OXIDASE ASSEMBLY PROTEIN COX11, MITOCHONDRIAL-RELATED"/>
    <property type="match status" value="1"/>
</dbReference>
<dbReference type="EMBL" id="JAODUO010000570">
    <property type="protein sequence ID" value="KAK2177932.1"/>
    <property type="molecule type" value="Genomic_DNA"/>
</dbReference>
<name>A0AAD9KV84_RIDPI</name>
<protein>
    <recommendedName>
        <fullName evidence="7">Cytochrome c oxidase assembly protein COX11, mitochondrial</fullName>
    </recommendedName>
</protein>
<keyword evidence="5 8" id="KW-0472">Membrane</keyword>
<evidence type="ECO:0000313" key="10">
    <source>
        <dbReference type="Proteomes" id="UP001209878"/>
    </source>
</evidence>
<evidence type="ECO:0000313" key="9">
    <source>
        <dbReference type="EMBL" id="KAK2177932.1"/>
    </source>
</evidence>
<feature type="transmembrane region" description="Helical" evidence="8">
    <location>
        <begin position="133"/>
        <end position="152"/>
    </location>
</feature>
<dbReference type="AlphaFoldDB" id="A0AAD9KV84"/>
<evidence type="ECO:0000256" key="4">
    <source>
        <dbReference type="ARBA" id="ARBA00022989"/>
    </source>
</evidence>
<accession>A0AAD9KV84</accession>
<dbReference type="InterPro" id="IPR023471">
    <property type="entry name" value="CtaG/Cox11_dom_sf"/>
</dbReference>
<dbReference type="SUPFAM" id="SSF110111">
    <property type="entry name" value="Ctag/Cox11"/>
    <property type="match status" value="1"/>
</dbReference>
<evidence type="ECO:0000256" key="7">
    <source>
        <dbReference type="ARBA" id="ARBA00068998"/>
    </source>
</evidence>
<comment type="function">
    <text evidence="1">Exerts its effect at some terminal stage of cytochrome c oxidase synthesis, probably by being involved in the insertion of the copper B into subunit I.</text>
</comment>
<sequence>MSLQEFSRLNHHLLRSALCKPWMRSTILSSIRSFSSRPSTAFSCGCGNASMQFSRRGLTTKQHQLLNIVQKQYNGLTVEGRRSLATLAKTLVSQPNLARTSNRGLLHQLTRGMAIKIKLSPKAAKEEKYLNSVLYYAFAIVIFMVGMSYAGVPLYRMFCAASGSGSQTAGEDALVDHGDVLEKIEKVENRVITVRFNSDTASSMQWNFRPQQTEVKVAPGETALAFYKAMNPTDDPITGISTYNVIPYEAGPYFNKIQCFCFEEQRLNPHEEVDMPVFFYIDAEYAEDPKLEHVDEIMLSYTFFESKEGMEVPLPNYMQMEK</sequence>
<gene>
    <name evidence="9" type="ORF">NP493_569g01017</name>
</gene>